<name>A0ABV0KDG4_9CYAN</name>
<evidence type="ECO:0000256" key="1">
    <source>
        <dbReference type="SAM" id="Phobius"/>
    </source>
</evidence>
<evidence type="ECO:0000259" key="2">
    <source>
        <dbReference type="PROSITE" id="PS51012"/>
    </source>
</evidence>
<proteinExistence type="predicted"/>
<organism evidence="3 4">
    <name type="scientific">Stenomitos frigidus AS-A4</name>
    <dbReference type="NCBI Taxonomy" id="2933935"/>
    <lineage>
        <taxon>Bacteria</taxon>
        <taxon>Bacillati</taxon>
        <taxon>Cyanobacteriota</taxon>
        <taxon>Cyanophyceae</taxon>
        <taxon>Leptolyngbyales</taxon>
        <taxon>Leptolyngbyaceae</taxon>
        <taxon>Stenomitos</taxon>
    </lineage>
</organism>
<accession>A0ABV0KDG4</accession>
<keyword evidence="4" id="KW-1185">Reference proteome</keyword>
<dbReference type="Proteomes" id="UP001476950">
    <property type="component" value="Unassembled WGS sequence"/>
</dbReference>
<evidence type="ECO:0000313" key="4">
    <source>
        <dbReference type="Proteomes" id="UP001476950"/>
    </source>
</evidence>
<reference evidence="3 4" key="1">
    <citation type="submission" date="2022-04" db="EMBL/GenBank/DDBJ databases">
        <title>Positive selection, recombination, and allopatry shape intraspecific diversity of widespread and dominant cyanobacteria.</title>
        <authorList>
            <person name="Wei J."/>
            <person name="Shu W."/>
            <person name="Hu C."/>
        </authorList>
    </citation>
    <scope>NUCLEOTIDE SEQUENCE [LARGE SCALE GENOMIC DNA]</scope>
    <source>
        <strain evidence="3 4">AS-A4</strain>
    </source>
</reference>
<dbReference type="RefSeq" id="WP_190454227.1">
    <property type="nucleotide sequence ID" value="NZ_JAMPLM010000001.1"/>
</dbReference>
<comment type="caution">
    <text evidence="3">The sequence shown here is derived from an EMBL/GenBank/DDBJ whole genome shotgun (WGS) entry which is preliminary data.</text>
</comment>
<protein>
    <recommendedName>
        <fullName evidence="2">ABC transmembrane type-2 domain-containing protein</fullName>
    </recommendedName>
</protein>
<evidence type="ECO:0000313" key="3">
    <source>
        <dbReference type="EMBL" id="MEP1057246.1"/>
    </source>
</evidence>
<keyword evidence="1" id="KW-0472">Membrane</keyword>
<dbReference type="EMBL" id="JAMPLM010000001">
    <property type="protein sequence ID" value="MEP1057246.1"/>
    <property type="molecule type" value="Genomic_DNA"/>
</dbReference>
<dbReference type="InterPro" id="IPR047817">
    <property type="entry name" value="ABC2_TM_bact-type"/>
</dbReference>
<feature type="domain" description="ABC transmembrane type-2" evidence="2">
    <location>
        <begin position="1"/>
        <end position="59"/>
    </location>
</feature>
<dbReference type="PROSITE" id="PS51012">
    <property type="entry name" value="ABC_TM2"/>
    <property type="match status" value="1"/>
</dbReference>
<keyword evidence="1" id="KW-0812">Transmembrane</keyword>
<keyword evidence="1" id="KW-1133">Transmembrane helix</keyword>
<gene>
    <name evidence="3" type="ORF">NDI38_02280</name>
</gene>
<feature type="transmembrane region" description="Helical" evidence="1">
    <location>
        <begin position="33"/>
        <end position="53"/>
    </location>
</feature>
<sequence length="66" mass="7356">MATFFQLVSLLNPLRHDITIVQGTLLKGVGLEALWMHALVLAVIAIVLLTLSVNQFRSQLSWRIGK</sequence>